<dbReference type="PANTHER" id="PTHR35526">
    <property type="entry name" value="ANTI-SIGMA-F FACTOR RSBW-RELATED"/>
    <property type="match status" value="1"/>
</dbReference>
<reference evidence="3 4" key="1">
    <citation type="submission" date="2014-05" db="EMBL/GenBank/DDBJ databases">
        <title>Complete genome sequence of the Streptomyces mutabilis TRM45540.</title>
        <authorList>
            <person name="Luo X."/>
            <person name="Zhang L."/>
        </authorList>
    </citation>
    <scope>NUCLEOTIDE SEQUENCE [LARGE SCALE GENOMIC DNA]</scope>
    <source>
        <strain evidence="3 4">TRM45540</strain>
    </source>
</reference>
<evidence type="ECO:0000313" key="4">
    <source>
        <dbReference type="Proteomes" id="UP000029095"/>
    </source>
</evidence>
<dbReference type="PANTHER" id="PTHR35526:SF3">
    <property type="entry name" value="ANTI-SIGMA-F FACTOR RSBW"/>
    <property type="match status" value="1"/>
</dbReference>
<dbReference type="HOGENOM" id="CLU_090336_4_3_11"/>
<keyword evidence="4" id="KW-1185">Reference proteome</keyword>
<dbReference type="InterPro" id="IPR050267">
    <property type="entry name" value="Anti-sigma-factor_SerPK"/>
</dbReference>
<dbReference type="InterPro" id="IPR036890">
    <property type="entry name" value="HATPase_C_sf"/>
</dbReference>
<accession>A0A086N3Q9</accession>
<dbReference type="SUPFAM" id="SSF55874">
    <property type="entry name" value="ATPase domain of HSP90 chaperone/DNA topoisomerase II/histidine kinase"/>
    <property type="match status" value="1"/>
</dbReference>
<dbReference type="CDD" id="cd16936">
    <property type="entry name" value="HATPase_RsbW-like"/>
    <property type="match status" value="1"/>
</dbReference>
<evidence type="ECO:0000259" key="2">
    <source>
        <dbReference type="Pfam" id="PF13581"/>
    </source>
</evidence>
<evidence type="ECO:0000256" key="1">
    <source>
        <dbReference type="ARBA" id="ARBA00022527"/>
    </source>
</evidence>
<comment type="caution">
    <text evidence="3">The sequence shown here is derived from an EMBL/GenBank/DDBJ whole genome shotgun (WGS) entry which is preliminary data.</text>
</comment>
<name>A0A086N3Q9_9ACTN</name>
<keyword evidence="1" id="KW-0418">Kinase</keyword>
<keyword evidence="1" id="KW-0808">Transferase</keyword>
<keyword evidence="1" id="KW-0723">Serine/threonine-protein kinase</keyword>
<dbReference type="AlphaFoldDB" id="A0A086N3Q9"/>
<proteinExistence type="predicted"/>
<protein>
    <submittedName>
        <fullName evidence="3">Regulatory protein</fullName>
    </submittedName>
</protein>
<dbReference type="Pfam" id="PF13581">
    <property type="entry name" value="HATPase_c_2"/>
    <property type="match status" value="1"/>
</dbReference>
<dbReference type="STRING" id="1915400.FM21_06590"/>
<dbReference type="InterPro" id="IPR003594">
    <property type="entry name" value="HATPase_dom"/>
</dbReference>
<dbReference type="Proteomes" id="UP000029095">
    <property type="component" value="Unassembled WGS sequence"/>
</dbReference>
<feature type="domain" description="Histidine kinase/HSP90-like ATPase" evidence="2">
    <location>
        <begin position="24"/>
        <end position="136"/>
    </location>
</feature>
<dbReference type="Gene3D" id="3.30.565.10">
    <property type="entry name" value="Histidine kinase-like ATPase, C-terminal domain"/>
    <property type="match status" value="1"/>
</dbReference>
<evidence type="ECO:0000313" key="3">
    <source>
        <dbReference type="EMBL" id="KFG75777.1"/>
    </source>
</evidence>
<dbReference type="EMBL" id="JNFQ01000001">
    <property type="protein sequence ID" value="KFG75777.1"/>
    <property type="molecule type" value="Genomic_DNA"/>
</dbReference>
<gene>
    <name evidence="3" type="ORF">FM21_06590</name>
</gene>
<sequence length="152" mass="16396">MNDYFPSVLVGHRPADQYRMSFTAGAHSARHVRRIVRSYLRQWDLAGLADAVELGVTELLANVVRHVPDRRCTLLLQRRADGGGVRVEVADGSPRQPVPVAPVRDDSECGRGLVLLDAVVDEWGVAPGLGDGKTVWFECGGASPAPEAGDAR</sequence>
<dbReference type="GO" id="GO:0004674">
    <property type="term" value="F:protein serine/threonine kinase activity"/>
    <property type="evidence" value="ECO:0007669"/>
    <property type="project" value="UniProtKB-KW"/>
</dbReference>
<dbReference type="RefSeq" id="WP_043373511.1">
    <property type="nucleotide sequence ID" value="NZ_KN039946.1"/>
</dbReference>
<organism evidence="3 4">
    <name type="scientific">Streptomyces mutabilis</name>
    <dbReference type="NCBI Taxonomy" id="67332"/>
    <lineage>
        <taxon>Bacteria</taxon>
        <taxon>Bacillati</taxon>
        <taxon>Actinomycetota</taxon>
        <taxon>Actinomycetes</taxon>
        <taxon>Kitasatosporales</taxon>
        <taxon>Streptomycetaceae</taxon>
        <taxon>Streptomyces</taxon>
    </lineage>
</organism>